<organism evidence="1">
    <name type="scientific">Siphoviridae sp. ctVDC13</name>
    <dbReference type="NCBI Taxonomy" id="2827880"/>
    <lineage>
        <taxon>Viruses</taxon>
        <taxon>Duplodnaviria</taxon>
        <taxon>Heunggongvirae</taxon>
        <taxon>Uroviricota</taxon>
        <taxon>Caudoviricetes</taxon>
    </lineage>
</organism>
<proteinExistence type="predicted"/>
<accession>A0A8S5TCX5</accession>
<reference evidence="1" key="1">
    <citation type="journal article" date="2021" name="Proc. Natl. Acad. Sci. U.S.A.">
        <title>A Catalog of Tens of Thousands of Viruses from Human Metagenomes Reveals Hidden Associations with Chronic Diseases.</title>
        <authorList>
            <person name="Tisza M.J."/>
            <person name="Buck C.B."/>
        </authorList>
    </citation>
    <scope>NUCLEOTIDE SEQUENCE</scope>
    <source>
        <strain evidence="1">CtVDC13</strain>
    </source>
</reference>
<dbReference type="EMBL" id="BK032798">
    <property type="protein sequence ID" value="DAF60891.1"/>
    <property type="molecule type" value="Genomic_DNA"/>
</dbReference>
<evidence type="ECO:0000313" key="1">
    <source>
        <dbReference type="EMBL" id="DAF60891.1"/>
    </source>
</evidence>
<sequence length="33" mass="3845">MKGVIFIMKHLYMMLKLACFLDFLPLVTDSLLV</sequence>
<name>A0A8S5TCX5_9CAUD</name>
<protein>
    <submittedName>
        <fullName evidence="1">Uncharacterized protein</fullName>
    </submittedName>
</protein>